<protein>
    <submittedName>
        <fullName evidence="4">TIGR03854 family LLM class F420-dependent oxidoreductase</fullName>
    </submittedName>
</protein>
<dbReference type="NCBIfam" id="TIGR03854">
    <property type="entry name" value="F420_MSMEG_3544"/>
    <property type="match status" value="1"/>
</dbReference>
<gene>
    <name evidence="4" type="ORF">ACFPEL_10160</name>
</gene>
<dbReference type="PANTHER" id="PTHR43244:SF1">
    <property type="entry name" value="5,10-METHYLENETETRAHYDROMETHANOPTERIN REDUCTASE"/>
    <property type="match status" value="1"/>
</dbReference>
<dbReference type="InterPro" id="IPR011251">
    <property type="entry name" value="Luciferase-like_dom"/>
</dbReference>
<evidence type="ECO:0000256" key="2">
    <source>
        <dbReference type="SAM" id="MobiDB-lite"/>
    </source>
</evidence>
<feature type="region of interest" description="Disordered" evidence="2">
    <location>
        <begin position="231"/>
        <end position="252"/>
    </location>
</feature>
<feature type="compositionally biased region" description="Basic and acidic residues" evidence="2">
    <location>
        <begin position="239"/>
        <end position="252"/>
    </location>
</feature>
<proteinExistence type="predicted"/>
<evidence type="ECO:0000256" key="1">
    <source>
        <dbReference type="ARBA" id="ARBA00023002"/>
    </source>
</evidence>
<dbReference type="PANTHER" id="PTHR43244">
    <property type="match status" value="1"/>
</dbReference>
<dbReference type="InterPro" id="IPR050564">
    <property type="entry name" value="F420-G6PD/mer"/>
</dbReference>
<keyword evidence="5" id="KW-1185">Reference proteome</keyword>
<evidence type="ECO:0000313" key="4">
    <source>
        <dbReference type="EMBL" id="MFC4832775.1"/>
    </source>
</evidence>
<dbReference type="Gene3D" id="3.20.20.30">
    <property type="entry name" value="Luciferase-like domain"/>
    <property type="match status" value="1"/>
</dbReference>
<comment type="caution">
    <text evidence="4">The sequence shown here is derived from an EMBL/GenBank/DDBJ whole genome shotgun (WGS) entry which is preliminary data.</text>
</comment>
<sequence length="309" mass="32746">MSGAQMTSDPMKVRVGIGAGPSRDDPAAATLELVDGCEARGIDSVWFPDRIAAPAIEPLVAMGWAAARTSSLKVGSGVIVLPGRNPAVVAAQLASLAALAPKRILPVFGLRPATAAERTAYPVAGPRAAVFEEALTVVRRLLTEESVTFHGSFFTLDDAVVAPRPARPLDLWLGGLVPAALRRVGRLADGWLASFVTPAEAGEARRTIAAAADEAGREVEDDHYGTNLLVLPPGTSPEDADRARASSAHRRPEIDPHELVVDGWDAARRQVQRFVDEGITKFVVRPAVAPASWPGFLDEFAEHLVPLET</sequence>
<dbReference type="InterPro" id="IPR036661">
    <property type="entry name" value="Luciferase-like_sf"/>
</dbReference>
<accession>A0ABV9RKC2</accession>
<dbReference type="EMBL" id="JBHSIM010000020">
    <property type="protein sequence ID" value="MFC4832775.1"/>
    <property type="molecule type" value="Genomic_DNA"/>
</dbReference>
<dbReference type="RefSeq" id="WP_274188316.1">
    <property type="nucleotide sequence ID" value="NZ_BAABHN010000020.1"/>
</dbReference>
<organism evidence="4 5">
    <name type="scientific">Actinomycetospora chibensis</name>
    <dbReference type="NCBI Taxonomy" id="663606"/>
    <lineage>
        <taxon>Bacteria</taxon>
        <taxon>Bacillati</taxon>
        <taxon>Actinomycetota</taxon>
        <taxon>Actinomycetes</taxon>
        <taxon>Pseudonocardiales</taxon>
        <taxon>Pseudonocardiaceae</taxon>
        <taxon>Actinomycetospora</taxon>
    </lineage>
</organism>
<dbReference type="SUPFAM" id="SSF51679">
    <property type="entry name" value="Bacterial luciferase-like"/>
    <property type="match status" value="1"/>
</dbReference>
<reference evidence="5" key="1">
    <citation type="journal article" date="2019" name="Int. J. Syst. Evol. Microbiol.">
        <title>The Global Catalogue of Microorganisms (GCM) 10K type strain sequencing project: providing services to taxonomists for standard genome sequencing and annotation.</title>
        <authorList>
            <consortium name="The Broad Institute Genomics Platform"/>
            <consortium name="The Broad Institute Genome Sequencing Center for Infectious Disease"/>
            <person name="Wu L."/>
            <person name="Ma J."/>
        </authorList>
    </citation>
    <scope>NUCLEOTIDE SEQUENCE [LARGE SCALE GENOMIC DNA]</scope>
    <source>
        <strain evidence="5">CCUG 50347</strain>
    </source>
</reference>
<keyword evidence="1" id="KW-0560">Oxidoreductase</keyword>
<evidence type="ECO:0000313" key="5">
    <source>
        <dbReference type="Proteomes" id="UP001595909"/>
    </source>
</evidence>
<dbReference type="InterPro" id="IPR022402">
    <property type="entry name" value="F420_OxRdatse_MSMEG3544_pred"/>
</dbReference>
<evidence type="ECO:0000259" key="3">
    <source>
        <dbReference type="Pfam" id="PF00296"/>
    </source>
</evidence>
<feature type="domain" description="Luciferase-like" evidence="3">
    <location>
        <begin position="14"/>
        <end position="270"/>
    </location>
</feature>
<dbReference type="Pfam" id="PF00296">
    <property type="entry name" value="Bac_luciferase"/>
    <property type="match status" value="1"/>
</dbReference>
<name>A0ABV9RKC2_9PSEU</name>
<dbReference type="Proteomes" id="UP001595909">
    <property type="component" value="Unassembled WGS sequence"/>
</dbReference>